<dbReference type="AlphaFoldDB" id="A0A165NZX7"/>
<dbReference type="Proteomes" id="UP000077266">
    <property type="component" value="Unassembled WGS sequence"/>
</dbReference>
<protein>
    <submittedName>
        <fullName evidence="2">Uncharacterized protein</fullName>
    </submittedName>
</protein>
<name>A0A165NZX7_EXIGL</name>
<feature type="compositionally biased region" description="Acidic residues" evidence="1">
    <location>
        <begin position="699"/>
        <end position="708"/>
    </location>
</feature>
<organism evidence="2 3">
    <name type="scientific">Exidia glandulosa HHB12029</name>
    <dbReference type="NCBI Taxonomy" id="1314781"/>
    <lineage>
        <taxon>Eukaryota</taxon>
        <taxon>Fungi</taxon>
        <taxon>Dikarya</taxon>
        <taxon>Basidiomycota</taxon>
        <taxon>Agaricomycotina</taxon>
        <taxon>Agaricomycetes</taxon>
        <taxon>Auriculariales</taxon>
        <taxon>Exidiaceae</taxon>
        <taxon>Exidia</taxon>
    </lineage>
</organism>
<dbReference type="OrthoDB" id="3356389at2759"/>
<feature type="region of interest" description="Disordered" evidence="1">
    <location>
        <begin position="326"/>
        <end position="349"/>
    </location>
</feature>
<keyword evidence="3" id="KW-1185">Reference proteome</keyword>
<reference evidence="2 3" key="1">
    <citation type="journal article" date="2016" name="Mol. Biol. Evol.">
        <title>Comparative Genomics of Early-Diverging Mushroom-Forming Fungi Provides Insights into the Origins of Lignocellulose Decay Capabilities.</title>
        <authorList>
            <person name="Nagy L.G."/>
            <person name="Riley R."/>
            <person name="Tritt A."/>
            <person name="Adam C."/>
            <person name="Daum C."/>
            <person name="Floudas D."/>
            <person name="Sun H."/>
            <person name="Yadav J.S."/>
            <person name="Pangilinan J."/>
            <person name="Larsson K.H."/>
            <person name="Matsuura K."/>
            <person name="Barry K."/>
            <person name="Labutti K."/>
            <person name="Kuo R."/>
            <person name="Ohm R.A."/>
            <person name="Bhattacharya S.S."/>
            <person name="Shirouzu T."/>
            <person name="Yoshinaga Y."/>
            <person name="Martin F.M."/>
            <person name="Grigoriev I.V."/>
            <person name="Hibbett D.S."/>
        </authorList>
    </citation>
    <scope>NUCLEOTIDE SEQUENCE [LARGE SCALE GENOMIC DNA]</scope>
    <source>
        <strain evidence="2 3">HHB12029</strain>
    </source>
</reference>
<dbReference type="EMBL" id="KV425893">
    <property type="protein sequence ID" value="KZW01447.1"/>
    <property type="molecule type" value="Genomic_DNA"/>
</dbReference>
<evidence type="ECO:0000256" key="1">
    <source>
        <dbReference type="SAM" id="MobiDB-lite"/>
    </source>
</evidence>
<feature type="region of interest" description="Disordered" evidence="1">
    <location>
        <begin position="687"/>
        <end position="718"/>
    </location>
</feature>
<accession>A0A165NZX7</accession>
<evidence type="ECO:0000313" key="2">
    <source>
        <dbReference type="EMBL" id="KZW01447.1"/>
    </source>
</evidence>
<evidence type="ECO:0000313" key="3">
    <source>
        <dbReference type="Proteomes" id="UP000077266"/>
    </source>
</evidence>
<gene>
    <name evidence="2" type="ORF">EXIGLDRAFT_692258</name>
</gene>
<proteinExistence type="predicted"/>
<dbReference type="InParanoid" id="A0A165NZX7"/>
<sequence>MTSSEDAAEELRQALESGEHVESVLKRITATIAWTMFLERSAAGTALIAAIKAAPASQAQEAAVAAYFDRSTEAEIKDTEERWWSYPPVAADADDVLHLTFVDVTPGDECWEPERVLCSAGEPFARAAQRFRVTVNKKHRHPFLPSLYYDVILGEGAGAGKRATFKSLAGRTVDDVLRELGTEHTLRYIRDDDGPDQREDTQWSPSRLFSPWDRARIMPSWCTTPDSWFEPTPPPGFSAPEVQGKQFYIAVPTLFVPCKGIVPSAVKPQLIARTLYWPVEHMGTDIIVDYLLDREKDYVPLSQRVVPSTLTVEAARALLGRYIQSSSVADQEPQRDDNPPSHKKRKKAPAINKYATRTVAIAWGLTLDNNGQPDWLHCFVPALRWQSDRVFDLKCLGRKYRYSPVLATHSAWIGAVVLDADKRALKEDKQQVSRNEHDSFDEWVKKTQRWIQHLNTEGADKLVEVDRDGTFVAGDIEQSKADWDEWEASISGAKPGLWRMFIFASQAAYFVWVREGTLDYDALPQISSNNDGETEEEDGEWEELGSFSVDSGMVGFFSESALDTLIGDGKKQEKMETLIDAMTLEGQGEFMPGGIILSGDDGGYTVQGMKDEEGKVIKLRMIYAYIPLLGTVRACVNILTSAAQLQTCSKSCSGHVGTPDSARHVPRPTHRSGRVLDVVVPMLSDGDKNDYAALNTPPDDSDSEEDGNDNAGSTVPTSILGEIRRKSEMFYFVLHDDDLIRRDQNALRLHYSGDFLCRLRPILRYLVVSVPQTQGRHDDPLSRL</sequence>